<dbReference type="Gene3D" id="2.60.120.1440">
    <property type="match status" value="1"/>
</dbReference>
<proteinExistence type="predicted"/>
<dbReference type="InterPro" id="IPR006860">
    <property type="entry name" value="FecR"/>
</dbReference>
<dbReference type="PIRSF" id="PIRSF018266">
    <property type="entry name" value="FecR"/>
    <property type="match status" value="1"/>
</dbReference>
<accession>A0ABV7XNX1</accession>
<evidence type="ECO:0000259" key="2">
    <source>
        <dbReference type="Pfam" id="PF04773"/>
    </source>
</evidence>
<dbReference type="Pfam" id="PF04773">
    <property type="entry name" value="FecR"/>
    <property type="match status" value="1"/>
</dbReference>
<evidence type="ECO:0000313" key="4">
    <source>
        <dbReference type="Proteomes" id="UP001595705"/>
    </source>
</evidence>
<protein>
    <submittedName>
        <fullName evidence="3">FecR family protein</fullName>
    </submittedName>
</protein>
<evidence type="ECO:0000256" key="1">
    <source>
        <dbReference type="SAM" id="Phobius"/>
    </source>
</evidence>
<gene>
    <name evidence="3" type="ORF">ACFONC_13100</name>
</gene>
<sequence>MSRQDRTNIDAIAAGWVAREDRAPLAEPEQAELQAWLDGDRRHLGAYARARAVFVHFDRARALGVQSGPVAGAPAARRPRRRLLWAAGMAACLCVVATLQLLGAGHHATDTGEILRVPLRDGSAVTLNSNSEIEVDFDEGIRRVRLLRGEALFDVAKDSSRPFVVEADSTRVTAVGTSFTVNRVSGRDVQVLVREGVVELADSTRPRWQPVRLAANTLATAAPSRKIEVQPLRVPDVERRLAWRAGMLSFSGATLEEAAAQFARYSELRIIIDDPLVAQKRVVGLYSATDPEGFARAVALSMGLQAERAPGGIRLRRAPPQ</sequence>
<keyword evidence="1" id="KW-1133">Transmembrane helix</keyword>
<name>A0ABV7XNX1_9GAMM</name>
<dbReference type="PANTHER" id="PTHR30273">
    <property type="entry name" value="PERIPLASMIC SIGNAL SENSOR AND SIGMA FACTOR ACTIVATOR FECR-RELATED"/>
    <property type="match status" value="1"/>
</dbReference>
<feature type="domain" description="FecR protein" evidence="2">
    <location>
        <begin position="108"/>
        <end position="199"/>
    </location>
</feature>
<dbReference type="Proteomes" id="UP001595705">
    <property type="component" value="Unassembled WGS sequence"/>
</dbReference>
<feature type="transmembrane region" description="Helical" evidence="1">
    <location>
        <begin position="83"/>
        <end position="102"/>
    </location>
</feature>
<comment type="caution">
    <text evidence="3">The sequence shown here is derived from an EMBL/GenBank/DDBJ whole genome shotgun (WGS) entry which is preliminary data.</text>
</comment>
<dbReference type="InterPro" id="IPR012373">
    <property type="entry name" value="Ferrdict_sens_TM"/>
</dbReference>
<dbReference type="RefSeq" id="WP_386744795.1">
    <property type="nucleotide sequence ID" value="NZ_JBHRYA010000009.1"/>
</dbReference>
<dbReference type="PANTHER" id="PTHR30273:SF2">
    <property type="entry name" value="PROTEIN FECR"/>
    <property type="match status" value="1"/>
</dbReference>
<dbReference type="EMBL" id="JBHRYA010000009">
    <property type="protein sequence ID" value="MFC3717092.1"/>
    <property type="molecule type" value="Genomic_DNA"/>
</dbReference>
<reference evidence="4" key="1">
    <citation type="journal article" date="2019" name="Int. J. Syst. Evol. Microbiol.">
        <title>The Global Catalogue of Microorganisms (GCM) 10K type strain sequencing project: providing services to taxonomists for standard genome sequencing and annotation.</title>
        <authorList>
            <consortium name="The Broad Institute Genomics Platform"/>
            <consortium name="The Broad Institute Genome Sequencing Center for Infectious Disease"/>
            <person name="Wu L."/>
            <person name="Ma J."/>
        </authorList>
    </citation>
    <scope>NUCLEOTIDE SEQUENCE [LARGE SCALE GENOMIC DNA]</scope>
    <source>
        <strain evidence="4">KCTC 42441</strain>
    </source>
</reference>
<evidence type="ECO:0000313" key="3">
    <source>
        <dbReference type="EMBL" id="MFC3717092.1"/>
    </source>
</evidence>
<keyword evidence="1" id="KW-0472">Membrane</keyword>
<organism evidence="3 4">
    <name type="scientific">Luteimonas soli</name>
    <dbReference type="NCBI Taxonomy" id="1648966"/>
    <lineage>
        <taxon>Bacteria</taxon>
        <taxon>Pseudomonadati</taxon>
        <taxon>Pseudomonadota</taxon>
        <taxon>Gammaproteobacteria</taxon>
        <taxon>Lysobacterales</taxon>
        <taxon>Lysobacteraceae</taxon>
        <taxon>Luteimonas</taxon>
    </lineage>
</organism>
<keyword evidence="1" id="KW-0812">Transmembrane</keyword>
<keyword evidence="4" id="KW-1185">Reference proteome</keyword>